<dbReference type="SUPFAM" id="SSF46785">
    <property type="entry name" value="Winged helix' DNA-binding domain"/>
    <property type="match status" value="1"/>
</dbReference>
<dbReference type="Pfam" id="PF08220">
    <property type="entry name" value="HTH_DeoR"/>
    <property type="match status" value="1"/>
</dbReference>
<keyword evidence="3" id="KW-0804">Transcription</keyword>
<dbReference type="Gene3D" id="3.30.750.70">
    <property type="entry name" value="4-hydroxybutyrate coenzyme like domains"/>
    <property type="match status" value="1"/>
</dbReference>
<accession>A0A963Z278</accession>
<dbReference type="PANTHER" id="PTHR30363">
    <property type="entry name" value="HTH-TYPE TRANSCRIPTIONAL REGULATOR SRLR-RELATED"/>
    <property type="match status" value="1"/>
</dbReference>
<dbReference type="SUPFAM" id="SSF100950">
    <property type="entry name" value="NagB/RpiA/CoA transferase-like"/>
    <property type="match status" value="1"/>
</dbReference>
<dbReference type="PANTHER" id="PTHR30363:SF44">
    <property type="entry name" value="AGA OPERON TRANSCRIPTIONAL REPRESSOR-RELATED"/>
    <property type="match status" value="1"/>
</dbReference>
<keyword evidence="6" id="KW-1185">Reference proteome</keyword>
<evidence type="ECO:0000259" key="4">
    <source>
        <dbReference type="PROSITE" id="PS51000"/>
    </source>
</evidence>
<dbReference type="InterPro" id="IPR036388">
    <property type="entry name" value="WH-like_DNA-bd_sf"/>
</dbReference>
<feature type="domain" description="HTH deoR-type" evidence="4">
    <location>
        <begin position="3"/>
        <end position="58"/>
    </location>
</feature>
<evidence type="ECO:0000256" key="1">
    <source>
        <dbReference type="ARBA" id="ARBA00023015"/>
    </source>
</evidence>
<organism evidence="5 6">
    <name type="scientific">Acidisoma cellulosilyticum</name>
    <dbReference type="NCBI Taxonomy" id="2802395"/>
    <lineage>
        <taxon>Bacteria</taxon>
        <taxon>Pseudomonadati</taxon>
        <taxon>Pseudomonadota</taxon>
        <taxon>Alphaproteobacteria</taxon>
        <taxon>Acetobacterales</taxon>
        <taxon>Acidocellaceae</taxon>
        <taxon>Acidisoma</taxon>
    </lineage>
</organism>
<dbReference type="Pfam" id="PF00455">
    <property type="entry name" value="DeoRC"/>
    <property type="match status" value="1"/>
</dbReference>
<dbReference type="PROSITE" id="PS00894">
    <property type="entry name" value="HTH_DEOR_1"/>
    <property type="match status" value="1"/>
</dbReference>
<gene>
    <name evidence="5" type="ORF">ACELLULO517_14085</name>
</gene>
<dbReference type="InterPro" id="IPR018356">
    <property type="entry name" value="Tscrpt_reg_HTH_DeoR_CS"/>
</dbReference>
<evidence type="ECO:0000256" key="3">
    <source>
        <dbReference type="ARBA" id="ARBA00023163"/>
    </source>
</evidence>
<keyword evidence="1" id="KW-0805">Transcription regulation</keyword>
<dbReference type="InterPro" id="IPR014036">
    <property type="entry name" value="DeoR-like_C"/>
</dbReference>
<comment type="caution">
    <text evidence="5">The sequence shown here is derived from an EMBL/GenBank/DDBJ whole genome shotgun (WGS) entry which is preliminary data.</text>
</comment>
<dbReference type="AlphaFoldDB" id="A0A963Z278"/>
<sequence>MSAHKRHARILELLETEGRLMVSDLANRLEVSEMTIRRDFEVLEQTGVLSRVHGGAVPSDSRSYEPPFAVRIGRNIEAKQRIGQLAAGLLRDGETVILDAGTTTLEIARALRGRKNLRILALSLHIADVLVDETGITTMLSGGVARPGERSFIGTLAEQTFRELSFDTLFLTVGGIDPQSGLTEYNLDDAGIKRAACASARRRIAVADGSKIGKTAFVKICAIDDLDILITDSTAPDDVLNHFRQAGVEVIVA</sequence>
<protein>
    <submittedName>
        <fullName evidence="5">DeoR/GlpR transcriptional regulator</fullName>
    </submittedName>
</protein>
<dbReference type="InterPro" id="IPR050313">
    <property type="entry name" value="Carb_Metab_HTH_regulators"/>
</dbReference>
<dbReference type="InterPro" id="IPR036390">
    <property type="entry name" value="WH_DNA-bd_sf"/>
</dbReference>
<dbReference type="InterPro" id="IPR001034">
    <property type="entry name" value="DeoR_HTH"/>
</dbReference>
<dbReference type="InterPro" id="IPR037171">
    <property type="entry name" value="NagB/RpiA_transferase-like"/>
</dbReference>
<dbReference type="Proteomes" id="UP000721844">
    <property type="component" value="Unassembled WGS sequence"/>
</dbReference>
<dbReference type="RefSeq" id="WP_227308045.1">
    <property type="nucleotide sequence ID" value="NZ_JAESVA010000004.1"/>
</dbReference>
<dbReference type="EMBL" id="JAESVA010000004">
    <property type="protein sequence ID" value="MCB8881374.1"/>
    <property type="molecule type" value="Genomic_DNA"/>
</dbReference>
<dbReference type="PRINTS" id="PR00037">
    <property type="entry name" value="HTHLACR"/>
</dbReference>
<dbReference type="GO" id="GO:0003700">
    <property type="term" value="F:DNA-binding transcription factor activity"/>
    <property type="evidence" value="ECO:0007669"/>
    <property type="project" value="InterPro"/>
</dbReference>
<proteinExistence type="predicted"/>
<evidence type="ECO:0000256" key="2">
    <source>
        <dbReference type="ARBA" id="ARBA00023125"/>
    </source>
</evidence>
<evidence type="ECO:0000313" key="5">
    <source>
        <dbReference type="EMBL" id="MCB8881374.1"/>
    </source>
</evidence>
<name>A0A963Z278_9PROT</name>
<dbReference type="Gene3D" id="1.10.10.10">
    <property type="entry name" value="Winged helix-like DNA-binding domain superfamily/Winged helix DNA-binding domain"/>
    <property type="match status" value="1"/>
</dbReference>
<evidence type="ECO:0000313" key="6">
    <source>
        <dbReference type="Proteomes" id="UP000721844"/>
    </source>
</evidence>
<dbReference type="SMART" id="SM00420">
    <property type="entry name" value="HTH_DEOR"/>
    <property type="match status" value="1"/>
</dbReference>
<reference evidence="5 6" key="1">
    <citation type="journal article" date="2021" name="Microorganisms">
        <title>Acidisoma silvae sp. nov. and Acidisomacellulosilytica sp. nov., Two Acidophilic Bacteria Isolated from Decaying Wood, Hydrolyzing Cellulose and Producing Poly-3-hydroxybutyrate.</title>
        <authorList>
            <person name="Mieszkin S."/>
            <person name="Pouder E."/>
            <person name="Uroz S."/>
            <person name="Simon-Colin C."/>
            <person name="Alain K."/>
        </authorList>
    </citation>
    <scope>NUCLEOTIDE SEQUENCE [LARGE SCALE GENOMIC DNA]</scope>
    <source>
        <strain evidence="5 6">HW T5.17</strain>
    </source>
</reference>
<dbReference type="PROSITE" id="PS51000">
    <property type="entry name" value="HTH_DEOR_2"/>
    <property type="match status" value="1"/>
</dbReference>
<dbReference type="GO" id="GO:0003677">
    <property type="term" value="F:DNA binding"/>
    <property type="evidence" value="ECO:0007669"/>
    <property type="project" value="UniProtKB-KW"/>
</dbReference>
<dbReference type="SMART" id="SM01134">
    <property type="entry name" value="DeoRC"/>
    <property type="match status" value="1"/>
</dbReference>
<keyword evidence="2" id="KW-0238">DNA-binding</keyword>